<evidence type="ECO:0000256" key="5">
    <source>
        <dbReference type="ARBA" id="ARBA00022729"/>
    </source>
</evidence>
<evidence type="ECO:0000256" key="11">
    <source>
        <dbReference type="RuleBase" id="RU003357"/>
    </source>
</evidence>
<keyword evidence="7 10" id="KW-0472">Membrane</keyword>
<keyword evidence="3 10" id="KW-1134">Transmembrane beta strand</keyword>
<gene>
    <name evidence="15" type="ORF">H9819_08035</name>
</gene>
<dbReference type="GO" id="GO:0015344">
    <property type="term" value="F:siderophore uptake transmembrane transporter activity"/>
    <property type="evidence" value="ECO:0007669"/>
    <property type="project" value="TreeGrafter"/>
</dbReference>
<keyword evidence="4 10" id="KW-0812">Transmembrane</keyword>
<dbReference type="EMBL" id="DXCK01000111">
    <property type="protein sequence ID" value="HIZ02180.1"/>
    <property type="molecule type" value="Genomic_DNA"/>
</dbReference>
<dbReference type="InterPro" id="IPR037066">
    <property type="entry name" value="Plug_dom_sf"/>
</dbReference>
<dbReference type="Pfam" id="PF07715">
    <property type="entry name" value="Plug"/>
    <property type="match status" value="1"/>
</dbReference>
<feature type="domain" description="TonB-dependent receptor plug" evidence="14">
    <location>
        <begin position="54"/>
        <end position="139"/>
    </location>
</feature>
<sequence length="672" mass="76641">MRRRMKMRLCCVATFFIAVSGAAAQEADTDSVAKTVRRLDEVVVRAPFVVRETTATSPFQSLSRSEFDRQGITDMADALRRFSGVNIKDYGGAGGMKTVSVRSLGAQHTGVAYDGITLTDCQSGQIDFSRFSLDNLADLSLTVGDNDDIFLPARTVASAASIRLQTLQPDFSDQSWHVNAGVKAGSFGLANPFLRYEQRLASKVSMSVFGDFMRADNQYPFTLVNGIYKTREKRENNYIETWRGEWNLYARPNDRSVLNGKVYYYDSFRELPGQVVLYNSTSHEELTERNFFSQLHYQTYWHNRWSLQLNGKFNWAYSHYYDQGSEYPGGVMSNRYYQREYYASAAVLYTPWEAWAFAYAADYSFNNLTSEATSGVRPYRHTVLQTLSARYRTPRLTLTALLLASIYQNQARGGESARDARRLSPSVSVSWKPLENVDFRLRASYKDIFRVATFTDNYFGRWGNRDVNPEIARQFNVGMTYSKTFRQSWLETLTLSADGYYNYVKDKIVSVPYNMFFWTTTNLGRVDIGGADVNVETAFRLTGKHRLLAALNYTWQHAVDKTDPASLYYKDQIPYTPEHSGAFSVTWENPWVNLSCHATGSSERYASVQNIASNRLPGYVEWGIALYRSFRWKGVACAVRADVQNLGDKQYSIVKSYPMPGRSYKLTFSINL</sequence>
<dbReference type="InterPro" id="IPR039426">
    <property type="entry name" value="TonB-dep_rcpt-like"/>
</dbReference>
<dbReference type="SUPFAM" id="SSF56935">
    <property type="entry name" value="Porins"/>
    <property type="match status" value="1"/>
</dbReference>
<name>A0A9D2CWE5_9BACE</name>
<keyword evidence="5 12" id="KW-0732">Signal</keyword>
<comment type="similarity">
    <text evidence="10 11">Belongs to the TonB-dependent receptor family.</text>
</comment>
<keyword evidence="2 10" id="KW-0813">Transport</keyword>
<accession>A0A9D2CWE5</accession>
<evidence type="ECO:0000256" key="10">
    <source>
        <dbReference type="PROSITE-ProRule" id="PRU01360"/>
    </source>
</evidence>
<dbReference type="InterPro" id="IPR036942">
    <property type="entry name" value="Beta-barrel_TonB_sf"/>
</dbReference>
<evidence type="ECO:0000256" key="12">
    <source>
        <dbReference type="SAM" id="SignalP"/>
    </source>
</evidence>
<keyword evidence="9 10" id="KW-0998">Cell outer membrane</keyword>
<dbReference type="Gene3D" id="2.40.170.20">
    <property type="entry name" value="TonB-dependent receptor, beta-barrel domain"/>
    <property type="match status" value="1"/>
</dbReference>
<evidence type="ECO:0000256" key="4">
    <source>
        <dbReference type="ARBA" id="ARBA00022692"/>
    </source>
</evidence>
<keyword evidence="8 15" id="KW-0675">Receptor</keyword>
<dbReference type="PANTHER" id="PTHR30069:SF29">
    <property type="entry name" value="HEMOGLOBIN AND HEMOGLOBIN-HAPTOGLOBIN-BINDING PROTEIN 1-RELATED"/>
    <property type="match status" value="1"/>
</dbReference>
<reference evidence="15" key="1">
    <citation type="journal article" date="2021" name="PeerJ">
        <title>Extensive microbial diversity within the chicken gut microbiome revealed by metagenomics and culture.</title>
        <authorList>
            <person name="Gilroy R."/>
            <person name="Ravi A."/>
            <person name="Getino M."/>
            <person name="Pursley I."/>
            <person name="Horton D.L."/>
            <person name="Alikhan N.F."/>
            <person name="Baker D."/>
            <person name="Gharbi K."/>
            <person name="Hall N."/>
            <person name="Watson M."/>
            <person name="Adriaenssens E.M."/>
            <person name="Foster-Nyarko E."/>
            <person name="Jarju S."/>
            <person name="Secka A."/>
            <person name="Antonio M."/>
            <person name="Oren A."/>
            <person name="Chaudhuri R.R."/>
            <person name="La Ragione R."/>
            <person name="Hildebrand F."/>
            <person name="Pallen M.J."/>
        </authorList>
    </citation>
    <scope>NUCLEOTIDE SEQUENCE</scope>
    <source>
        <strain evidence="15">ChiHjej12B11-24981</strain>
    </source>
</reference>
<evidence type="ECO:0000313" key="15">
    <source>
        <dbReference type="EMBL" id="HIZ02180.1"/>
    </source>
</evidence>
<comment type="caution">
    <text evidence="15">The sequence shown here is derived from an EMBL/GenBank/DDBJ whole genome shotgun (WGS) entry which is preliminary data.</text>
</comment>
<proteinExistence type="inferred from homology"/>
<feature type="chain" id="PRO_5038931881" evidence="12">
    <location>
        <begin position="25"/>
        <end position="672"/>
    </location>
</feature>
<evidence type="ECO:0000256" key="3">
    <source>
        <dbReference type="ARBA" id="ARBA00022452"/>
    </source>
</evidence>
<keyword evidence="6 11" id="KW-0798">TonB box</keyword>
<evidence type="ECO:0000256" key="9">
    <source>
        <dbReference type="ARBA" id="ARBA00023237"/>
    </source>
</evidence>
<dbReference type="Pfam" id="PF00593">
    <property type="entry name" value="TonB_dep_Rec_b-barrel"/>
    <property type="match status" value="1"/>
</dbReference>
<feature type="signal peptide" evidence="12">
    <location>
        <begin position="1"/>
        <end position="24"/>
    </location>
</feature>
<dbReference type="Gene3D" id="2.170.130.10">
    <property type="entry name" value="TonB-dependent receptor, plug domain"/>
    <property type="match status" value="1"/>
</dbReference>
<dbReference type="Proteomes" id="UP000824023">
    <property type="component" value="Unassembled WGS sequence"/>
</dbReference>
<dbReference type="InterPro" id="IPR000531">
    <property type="entry name" value="Beta-barrel_TonB"/>
</dbReference>
<evidence type="ECO:0000313" key="16">
    <source>
        <dbReference type="Proteomes" id="UP000824023"/>
    </source>
</evidence>
<dbReference type="PROSITE" id="PS52016">
    <property type="entry name" value="TONB_DEPENDENT_REC_3"/>
    <property type="match status" value="1"/>
</dbReference>
<dbReference type="GO" id="GO:0009279">
    <property type="term" value="C:cell outer membrane"/>
    <property type="evidence" value="ECO:0007669"/>
    <property type="project" value="UniProtKB-SubCell"/>
</dbReference>
<evidence type="ECO:0000256" key="1">
    <source>
        <dbReference type="ARBA" id="ARBA00004571"/>
    </source>
</evidence>
<comment type="subcellular location">
    <subcellularLocation>
        <location evidence="1 10">Cell outer membrane</location>
        <topology evidence="1 10">Multi-pass membrane protein</topology>
    </subcellularLocation>
</comment>
<dbReference type="PANTHER" id="PTHR30069">
    <property type="entry name" value="TONB-DEPENDENT OUTER MEMBRANE RECEPTOR"/>
    <property type="match status" value="1"/>
</dbReference>
<evidence type="ECO:0000256" key="8">
    <source>
        <dbReference type="ARBA" id="ARBA00023170"/>
    </source>
</evidence>
<protein>
    <submittedName>
        <fullName evidence="15">TonB-dependent receptor</fullName>
    </submittedName>
</protein>
<dbReference type="GO" id="GO:0044718">
    <property type="term" value="P:siderophore transmembrane transport"/>
    <property type="evidence" value="ECO:0007669"/>
    <property type="project" value="TreeGrafter"/>
</dbReference>
<dbReference type="AlphaFoldDB" id="A0A9D2CWE5"/>
<evidence type="ECO:0000256" key="6">
    <source>
        <dbReference type="ARBA" id="ARBA00023077"/>
    </source>
</evidence>
<evidence type="ECO:0000256" key="2">
    <source>
        <dbReference type="ARBA" id="ARBA00022448"/>
    </source>
</evidence>
<dbReference type="InterPro" id="IPR012910">
    <property type="entry name" value="Plug_dom"/>
</dbReference>
<feature type="domain" description="TonB-dependent receptor-like beta-barrel" evidence="13">
    <location>
        <begin position="238"/>
        <end position="646"/>
    </location>
</feature>
<evidence type="ECO:0000259" key="13">
    <source>
        <dbReference type="Pfam" id="PF00593"/>
    </source>
</evidence>
<organism evidence="15 16">
    <name type="scientific">Candidatus Bacteroides merdipullorum</name>
    <dbReference type="NCBI Taxonomy" id="2838474"/>
    <lineage>
        <taxon>Bacteria</taxon>
        <taxon>Pseudomonadati</taxon>
        <taxon>Bacteroidota</taxon>
        <taxon>Bacteroidia</taxon>
        <taxon>Bacteroidales</taxon>
        <taxon>Bacteroidaceae</taxon>
        <taxon>Bacteroides</taxon>
    </lineage>
</organism>
<evidence type="ECO:0000259" key="14">
    <source>
        <dbReference type="Pfam" id="PF07715"/>
    </source>
</evidence>
<reference evidence="15" key="2">
    <citation type="submission" date="2021-04" db="EMBL/GenBank/DDBJ databases">
        <authorList>
            <person name="Gilroy R."/>
        </authorList>
    </citation>
    <scope>NUCLEOTIDE SEQUENCE</scope>
    <source>
        <strain evidence="15">ChiHjej12B11-24981</strain>
    </source>
</reference>
<evidence type="ECO:0000256" key="7">
    <source>
        <dbReference type="ARBA" id="ARBA00023136"/>
    </source>
</evidence>